<dbReference type="Proteomes" id="UP000316735">
    <property type="component" value="Segment"/>
</dbReference>
<reference evidence="1 2" key="1">
    <citation type="submission" date="2019-05" db="EMBL/GenBank/DDBJ databases">
        <authorList>
            <person name="Derk J.T."/>
            <person name="Gurtovaia V."/>
            <person name="Hoskins I.B.W."/>
            <person name="Meyer D.A."/>
            <person name="Wheatley K.M."/>
            <person name="Pape-Zambito D.A."/>
            <person name="Garlena R.A."/>
            <person name="Russell D.A."/>
            <person name="Pope W.H."/>
            <person name="Jacobs-Sera D."/>
            <person name="Hatfull G.F."/>
        </authorList>
    </citation>
    <scope>NUCLEOTIDE SEQUENCE [LARGE SCALE GENOMIC DNA]</scope>
</reference>
<dbReference type="RefSeq" id="YP_010655486.1">
    <property type="nucleotide sequence ID" value="NC_070828.1"/>
</dbReference>
<dbReference type="GeneID" id="77931348"/>
<name>A0A514DEW3_9CAUD</name>
<evidence type="ECO:0000313" key="1">
    <source>
        <dbReference type="EMBL" id="QDH92147.1"/>
    </source>
</evidence>
<gene>
    <name evidence="1" type="primary">42</name>
    <name evidence="1" type="ORF">SEA_DUBU_42</name>
</gene>
<organism evidence="1 2">
    <name type="scientific">Streptomyces phage Dubu</name>
    <dbReference type="NCBI Taxonomy" id="2591226"/>
    <lineage>
        <taxon>Viruses</taxon>
        <taxon>Duplodnaviria</taxon>
        <taxon>Heunggongvirae</taxon>
        <taxon>Uroviricota</taxon>
        <taxon>Caudoviricetes</taxon>
        <taxon>Dubuvirus</taxon>
        <taxon>Dubuvirus dubu</taxon>
    </lineage>
</organism>
<dbReference type="EMBL" id="MK937595">
    <property type="protein sequence ID" value="QDH92147.1"/>
    <property type="molecule type" value="Genomic_DNA"/>
</dbReference>
<proteinExistence type="predicted"/>
<dbReference type="KEGG" id="vg:77931348"/>
<protein>
    <submittedName>
        <fullName evidence="1">Uncharacterized protein</fullName>
    </submittedName>
</protein>
<keyword evidence="2" id="KW-1185">Reference proteome</keyword>
<sequence>MTARYKVTQLPDQSRWVILDRDWWAYCALPDNPSNPRPNLLPLEWRSRAGAEAWLQKCFQVWNGQEKRGEPTPAGWHPYADPAAMSPWTTAWHDK</sequence>
<evidence type="ECO:0000313" key="2">
    <source>
        <dbReference type="Proteomes" id="UP000316735"/>
    </source>
</evidence>
<accession>A0A514DEW3</accession>